<dbReference type="Gene3D" id="1.25.40.10">
    <property type="entry name" value="Tetratricopeptide repeat domain"/>
    <property type="match status" value="1"/>
</dbReference>
<dbReference type="OrthoDB" id="185373at2759"/>
<keyword evidence="4" id="KW-1185">Reference proteome</keyword>
<dbReference type="EMBL" id="AOGT01002173">
    <property type="protein sequence ID" value="EMG46068.1"/>
    <property type="molecule type" value="Genomic_DNA"/>
</dbReference>
<dbReference type="InterPro" id="IPR011990">
    <property type="entry name" value="TPR-like_helical_dom_sf"/>
</dbReference>
<dbReference type="HOGENOM" id="CLU_272246_0_0_1"/>
<evidence type="ECO:0000256" key="1">
    <source>
        <dbReference type="SAM" id="Coils"/>
    </source>
</evidence>
<organism evidence="3 4">
    <name type="scientific">Candida maltosa (strain Xu316)</name>
    <name type="common">Yeast</name>
    <dbReference type="NCBI Taxonomy" id="1245528"/>
    <lineage>
        <taxon>Eukaryota</taxon>
        <taxon>Fungi</taxon>
        <taxon>Dikarya</taxon>
        <taxon>Ascomycota</taxon>
        <taxon>Saccharomycotina</taxon>
        <taxon>Pichiomycetes</taxon>
        <taxon>Debaryomycetaceae</taxon>
        <taxon>Candida/Lodderomyces clade</taxon>
        <taxon>Candida</taxon>
    </lineage>
</organism>
<accession>M3J2I1</accession>
<comment type="caution">
    <text evidence="3">The sequence shown here is derived from an EMBL/GenBank/DDBJ whole genome shotgun (WGS) entry which is preliminary data.</text>
</comment>
<protein>
    <submittedName>
        <fullName evidence="3">Uncharacterized protein</fullName>
    </submittedName>
</protein>
<dbReference type="OMA" id="IFITSIM"/>
<keyword evidence="1" id="KW-0175">Coiled coil</keyword>
<dbReference type="STRING" id="1245528.M3J2I1"/>
<gene>
    <name evidence="3" type="ORF">G210_3705</name>
</gene>
<feature type="region of interest" description="Disordered" evidence="2">
    <location>
        <begin position="1125"/>
        <end position="1227"/>
    </location>
</feature>
<dbReference type="eggNOG" id="KOG4197">
    <property type="taxonomic scope" value="Eukaryota"/>
</dbReference>
<sequence>MNRLIEALNEMNEGFDLLDQIWMTIFSRDDSVEGVKKLKNELLENREALLKLLINSARYDLYHKLIVNTVPGYGDEIEFTLSDKLLEIMEFQSLPDEKLTFNREKIEIWLKHKDILTSFKRELITTFMTTALTMNKNTAATEEKYANQLEHFKLFLIWTKMIGDMNCFLDPNNSTYDQVLRLAGAPPINVLIKDFLEDVIRIVSSEYGPKYPYPFITAMMKSFMNSSPNLTIRYFMYKEQLVETKSMERSKIFSCNDLTFTMQACLNSDKDRVKTLYQQNEDLHDGDEGAQEAILLELFRINQEWRSLQVMFEDMYGRGTLPKTVHYGITMEALNSLCADAEMERLYEQMIQRGLSINAAIFEPLMKVKVRQGNQAEVVRLFDSYVLNCLKGKADPKGIAPLFPLVLQIPRKKNNMVTLLKYFTLYIKRENVYKITIIDGEAVKIALKYMANMHALKYIEMLKDLIIDSHKEDKDFYVGMISAYSKLDQFELADEMAYEAHGKSAPPFSELDIWAVQLKNNIKWLKNSRTKRDEDYNLSKIRFISRTVYCTNARVLDCAGGAALLAELIAYYTSLKNFKLAQILLRKARIMNMRNELLSLPRLRNLYSYNKLEDVVRIFKIMDKKNVKMSGKTFQLVFRTALRLDSKLGDEYESSTAMLKQVFQQYGLEKGKPKKVGLDFEKDSLYIARMVIDFLRYAGPQKGTPVFLTFVERMYEELQGCVSYDMRTIIYEGFELIYGLNERILEKEIKQTESLINKYVKDYPLDGDIILPRSLSQSYPRLILKMRKILHKEKDDFTVEDYGKILDIMAIGAKFSSENFSDILMSVLTLDKNPHFEKVLNVVESRLSYGSELIRKTYLTKKMCYEICLKYLSDNYKDDEKIMAHYADLNQFYRVRSMDDVRTHVRRTGIENFLRSRSGMLFNVKTDAYGSRSMNHYNFLKYFSPERIINRYLKLGRELYAELHKQIRVYQAKDVKGFYITQQKYPRTIGVLYNNDLRFPKLLSMFRRTVNTFVDNNEKRKYKAITYLERSLLDTPYKMFISKTADQSTPMKLGDTRLEEQHVSELPEDTESQERELKELQELYELSQDSGSQDGDVQEIYGPQDISELEQDGDLQETSKLEQDGYLQEITELEEESTEPEQDSSEVEQEAIEPKQDGEPEQEYSEPEQEYSEVEQESSEVEQDGEPKQESSEVEQEAIEPKQDGNPQEAIEREQDSEPKQEVIVEK</sequence>
<feature type="coiled-coil region" evidence="1">
    <location>
        <begin position="1063"/>
        <end position="1090"/>
    </location>
</feature>
<feature type="compositionally biased region" description="Basic and acidic residues" evidence="2">
    <location>
        <begin position="1210"/>
        <end position="1227"/>
    </location>
</feature>
<feature type="compositionally biased region" description="Acidic residues" evidence="2">
    <location>
        <begin position="1131"/>
        <end position="1151"/>
    </location>
</feature>
<evidence type="ECO:0000256" key="2">
    <source>
        <dbReference type="SAM" id="MobiDB-lite"/>
    </source>
</evidence>
<proteinExistence type="predicted"/>
<reference evidence="3 4" key="1">
    <citation type="submission" date="2013-02" db="EMBL/GenBank/DDBJ databases">
        <title>Genome sequence of Candida maltosa Xu316, a potential industrial strain for xylitol and ethanol production.</title>
        <authorList>
            <person name="Yu J."/>
            <person name="Wang Q."/>
            <person name="Geng X."/>
            <person name="Bao W."/>
            <person name="He P."/>
            <person name="Cai J."/>
        </authorList>
    </citation>
    <scope>NUCLEOTIDE SEQUENCE [LARGE SCALE GENOMIC DNA]</scope>
    <source>
        <strain evidence="4">Xu316</strain>
    </source>
</reference>
<dbReference type="AlphaFoldDB" id="M3J2I1"/>
<name>M3J2I1_CANMX</name>
<feature type="compositionally biased region" description="Acidic residues" evidence="2">
    <location>
        <begin position="1159"/>
        <end position="1184"/>
    </location>
</feature>
<evidence type="ECO:0000313" key="4">
    <source>
        <dbReference type="Proteomes" id="UP000011777"/>
    </source>
</evidence>
<evidence type="ECO:0000313" key="3">
    <source>
        <dbReference type="EMBL" id="EMG46068.1"/>
    </source>
</evidence>
<dbReference type="Proteomes" id="UP000011777">
    <property type="component" value="Unassembled WGS sequence"/>
</dbReference>